<feature type="region of interest" description="Disordered" evidence="1">
    <location>
        <begin position="771"/>
        <end position="938"/>
    </location>
</feature>
<evidence type="ECO:0000313" key="3">
    <source>
        <dbReference type="EMBL" id="EAN33858.1"/>
    </source>
</evidence>
<dbReference type="InParanoid" id="Q4N850"/>
<dbReference type="eggNOG" id="ENOG502RSZQ">
    <property type="taxonomic scope" value="Eukaryota"/>
</dbReference>
<dbReference type="VEuPathDB" id="PiroplasmaDB:TpMuguga_01g00620"/>
<evidence type="ECO:0000256" key="1">
    <source>
        <dbReference type="SAM" id="MobiDB-lite"/>
    </source>
</evidence>
<feature type="region of interest" description="Disordered" evidence="1">
    <location>
        <begin position="331"/>
        <end position="385"/>
    </location>
</feature>
<sequence length="1111" mass="124431">MNRLRGISLLYLLTLCYINLSSGVYIDINNLYGKGLKILKYTKNNVKKTIIYSTTNLPITGLMDNGSLVWSDYLSENCEKIIVNRFAHSRDLIVEVFLLKPMFTKTKIYLKHKGEYSRITKQIFRNKIKILSEIQNYGPEKIFTPQVETATTSEQTRKRRKPTLQPQTKPKAKKRKKTPTTTKDGQTSEDSEAIISSTSSDSESESSDLSQKIDESSDDSDESTTCEIDDTSSESSVKAFDPSHKVVLENVSEGNLSDKSGGLLSDVPSDLSFERSVTPVETPIPTPSDPVFDVSEGELEAEIVQIEISSDSDVDLSKNTKIQSDVKKTKVGSFKKGGKGTKIGKTQTDPIKTRVRSVQTESKRTKIGKTQTDPKKTEDSQTQTDAKIDIQEGKSVDEKKTEVSELRITDSIKAEDGSHGDVTPLEKKVFPTDLYHQDSSLEFEIRKKLRSLKESKFAEESGDKKLPSKYILDITNLKSNPLISYHYEINDGIVSLIIKVKEGKVINHIVAGNQLIHKSIVGKLLCLTIFSLFGQMKLMEIIMEEEIGNYVMNYKKGVIFWVESDANSFQQSYLDLKKEITHIADVSLDISSEIDESLLYCRSIEKNGLYQLIYYPKTGYYLKRIKCITSLVWRSDTRRCLSATLTMDKNDIIRLIKLELLDPTDNNVRELHFFLSNDIFTRISESLYEEILDSELINTTQTHDDSDDSDDSYHPSPIKQFITTQQFIPETTIQQPTPQGAQEPESDVLIPETVHVELESDDEEIDVVNLSDEDITKVSEPADESSTTHKEEIVKITPIKPIPIRPIPHLPPTIPPPQVAIPPLPTVSPTSDTPPEPIASPTSDTPPEPIASPTSDTPPEPIASPTSDTPPEPIASPTSDTPPEPIASPTLATVILGTKKKDKDKEKGKKDKKPRKPRKPKARGAKQTSGDISIPSGIKDITSKNVDVVEITDSSSVEDDGAVSGETVSVGSEDDNDGLTVQKVSFANALVDLNIFESQSFIEESYDGIKCKTFYPPEGYGFKRILYENFQIWCGWNSEFSNFVRVCQLKGGPMVGLFRTIKRIPFNIRRHYFVELYNGKWTIIEESDFKLLIEQYVNSDSEDNNEVTDNE</sequence>
<dbReference type="KEGG" id="tpv:TP01_0620"/>
<keyword evidence="4" id="KW-1185">Reference proteome</keyword>
<feature type="signal peptide" evidence="2">
    <location>
        <begin position="1"/>
        <end position="23"/>
    </location>
</feature>
<organism evidence="3 4">
    <name type="scientific">Theileria parva</name>
    <name type="common">East coast fever infection agent</name>
    <dbReference type="NCBI Taxonomy" id="5875"/>
    <lineage>
        <taxon>Eukaryota</taxon>
        <taxon>Sar</taxon>
        <taxon>Alveolata</taxon>
        <taxon>Apicomplexa</taxon>
        <taxon>Aconoidasida</taxon>
        <taxon>Piroplasmida</taxon>
        <taxon>Theileriidae</taxon>
        <taxon>Theileria</taxon>
    </lineage>
</organism>
<reference evidence="3 4" key="1">
    <citation type="journal article" date="2005" name="Science">
        <title>Genome sequence of Theileria parva, a bovine pathogen that transforms lymphocytes.</title>
        <authorList>
            <person name="Gardner M.J."/>
            <person name="Bishop R."/>
            <person name="Shah T."/>
            <person name="de Villiers E.P."/>
            <person name="Carlton J.M."/>
            <person name="Hall N."/>
            <person name="Ren Q."/>
            <person name="Paulsen I.T."/>
            <person name="Pain A."/>
            <person name="Berriman M."/>
            <person name="Wilson R.J.M."/>
            <person name="Sato S."/>
            <person name="Ralph S.A."/>
            <person name="Mann D.J."/>
            <person name="Xiong Z."/>
            <person name="Shallom S.J."/>
            <person name="Weidman J."/>
            <person name="Jiang L."/>
            <person name="Lynn J."/>
            <person name="Weaver B."/>
            <person name="Shoaibi A."/>
            <person name="Domingo A.R."/>
            <person name="Wasawo D."/>
            <person name="Crabtree J."/>
            <person name="Wortman J.R."/>
            <person name="Haas B."/>
            <person name="Angiuoli S.V."/>
            <person name="Creasy T.H."/>
            <person name="Lu C."/>
            <person name="Suh B."/>
            <person name="Silva J.C."/>
            <person name="Utterback T.R."/>
            <person name="Feldblyum T.V."/>
            <person name="Pertea M."/>
            <person name="Allen J."/>
            <person name="Nierman W.C."/>
            <person name="Taracha E.L.N."/>
            <person name="Salzberg S.L."/>
            <person name="White O.R."/>
            <person name="Fitzhugh H.A."/>
            <person name="Morzaria S."/>
            <person name="Venter J.C."/>
            <person name="Fraser C.M."/>
            <person name="Nene V."/>
        </authorList>
    </citation>
    <scope>NUCLEOTIDE SEQUENCE [LARGE SCALE GENOMIC DNA]</scope>
    <source>
        <strain evidence="3 4">Muguga</strain>
    </source>
</reference>
<feature type="region of interest" description="Disordered" evidence="1">
    <location>
        <begin position="955"/>
        <end position="974"/>
    </location>
</feature>
<feature type="compositionally biased region" description="Basic residues" evidence="1">
    <location>
        <begin position="910"/>
        <end position="924"/>
    </location>
</feature>
<proteinExistence type="predicted"/>
<feature type="compositionally biased region" description="Basic and acidic residues" evidence="1">
    <location>
        <begin position="899"/>
        <end position="909"/>
    </location>
</feature>
<feature type="compositionally biased region" description="Acidic residues" evidence="1">
    <location>
        <begin position="216"/>
        <end position="232"/>
    </location>
</feature>
<dbReference type="AlphaFoldDB" id="Q4N850"/>
<comment type="caution">
    <text evidence="3">The sequence shown here is derived from an EMBL/GenBank/DDBJ whole genome shotgun (WGS) entry which is preliminary data.</text>
</comment>
<dbReference type="STRING" id="5875.Q4N850"/>
<dbReference type="OMA" id="HYEINDG"/>
<evidence type="ECO:0000256" key="2">
    <source>
        <dbReference type="SAM" id="SignalP"/>
    </source>
</evidence>
<feature type="compositionally biased region" description="Pro residues" evidence="1">
    <location>
        <begin position="800"/>
        <end position="886"/>
    </location>
</feature>
<feature type="region of interest" description="Disordered" evidence="1">
    <location>
        <begin position="145"/>
        <end position="242"/>
    </location>
</feature>
<feature type="chain" id="PRO_5004241745" evidence="2">
    <location>
        <begin position="24"/>
        <end position="1111"/>
    </location>
</feature>
<dbReference type="RefSeq" id="XP_766141.1">
    <property type="nucleotide sequence ID" value="XM_761048.1"/>
</dbReference>
<keyword evidence="2" id="KW-0732">Signal</keyword>
<dbReference type="GeneID" id="3503541"/>
<gene>
    <name evidence="3" type="ordered locus">TP01_0620</name>
</gene>
<dbReference type="Proteomes" id="UP000001949">
    <property type="component" value="Unassembled WGS sequence"/>
</dbReference>
<evidence type="ECO:0000313" key="4">
    <source>
        <dbReference type="Proteomes" id="UP000001949"/>
    </source>
</evidence>
<protein>
    <submittedName>
        <fullName evidence="3">TashAT2 protein, putative</fullName>
    </submittedName>
</protein>
<name>Q4N850_THEPA</name>
<dbReference type="EMBL" id="AAGK01000001">
    <property type="protein sequence ID" value="EAN33858.1"/>
    <property type="molecule type" value="Genomic_DNA"/>
</dbReference>
<accession>Q4N850</accession>